<reference evidence="11 12" key="1">
    <citation type="submission" date="2017-12" db="EMBL/GenBank/DDBJ databases">
        <title>Hemimetabolous genomes reveal molecular basis of termite eusociality.</title>
        <authorList>
            <person name="Harrison M.C."/>
            <person name="Jongepier E."/>
            <person name="Robertson H.M."/>
            <person name="Arning N."/>
            <person name="Bitard-Feildel T."/>
            <person name="Chao H."/>
            <person name="Childers C.P."/>
            <person name="Dinh H."/>
            <person name="Doddapaneni H."/>
            <person name="Dugan S."/>
            <person name="Gowin J."/>
            <person name="Greiner C."/>
            <person name="Han Y."/>
            <person name="Hu H."/>
            <person name="Hughes D.S.T."/>
            <person name="Huylmans A.-K."/>
            <person name="Kemena C."/>
            <person name="Kremer L.P.M."/>
            <person name="Lee S.L."/>
            <person name="Lopez-Ezquerra A."/>
            <person name="Mallet L."/>
            <person name="Monroy-Kuhn J.M."/>
            <person name="Moser A."/>
            <person name="Murali S.C."/>
            <person name="Muzny D.M."/>
            <person name="Otani S."/>
            <person name="Piulachs M.-D."/>
            <person name="Poelchau M."/>
            <person name="Qu J."/>
            <person name="Schaub F."/>
            <person name="Wada-Katsumata A."/>
            <person name="Worley K.C."/>
            <person name="Xie Q."/>
            <person name="Ylla G."/>
            <person name="Poulsen M."/>
            <person name="Gibbs R.A."/>
            <person name="Schal C."/>
            <person name="Richards S."/>
            <person name="Belles X."/>
            <person name="Korb J."/>
            <person name="Bornberg-Bauer E."/>
        </authorList>
    </citation>
    <scope>NUCLEOTIDE SEQUENCE [LARGE SCALE GENOMIC DNA]</scope>
    <source>
        <tissue evidence="11">Whole body</tissue>
    </source>
</reference>
<feature type="domain" description="FIP-RBD" evidence="10">
    <location>
        <begin position="239"/>
        <end position="301"/>
    </location>
</feature>
<feature type="coiled-coil region" evidence="8">
    <location>
        <begin position="20"/>
        <end position="225"/>
    </location>
</feature>
<evidence type="ECO:0000256" key="2">
    <source>
        <dbReference type="ARBA" id="ARBA00004626"/>
    </source>
</evidence>
<dbReference type="AlphaFoldDB" id="A0A2J7R6F4"/>
<dbReference type="Pfam" id="PF25450">
    <property type="entry name" value="Rab11-FIP3"/>
    <property type="match status" value="1"/>
</dbReference>
<keyword evidence="4" id="KW-0813">Transport</keyword>
<dbReference type="InterPro" id="IPR019018">
    <property type="entry name" value="Rab-bd_FIP-RBD"/>
</dbReference>
<evidence type="ECO:0000256" key="7">
    <source>
        <dbReference type="ARBA" id="ARBA00023136"/>
    </source>
</evidence>
<name>A0A2J7R6F4_9NEOP</name>
<dbReference type="GO" id="GO:0030496">
    <property type="term" value="C:midbody"/>
    <property type="evidence" value="ECO:0007669"/>
    <property type="project" value="UniProtKB-SubCell"/>
</dbReference>
<dbReference type="OrthoDB" id="418358at2759"/>
<dbReference type="PANTHER" id="PTHR15726">
    <property type="entry name" value="RAB11-FAMILY INTERACTING PROTEIN"/>
    <property type="match status" value="1"/>
</dbReference>
<dbReference type="Pfam" id="PF09457">
    <property type="entry name" value="RBD-FIP"/>
    <property type="match status" value="1"/>
</dbReference>
<feature type="compositionally biased region" description="Polar residues" evidence="9">
    <location>
        <begin position="1"/>
        <end position="15"/>
    </location>
</feature>
<evidence type="ECO:0000313" key="11">
    <source>
        <dbReference type="EMBL" id="PNF36410.1"/>
    </source>
</evidence>
<dbReference type="EMBL" id="NEVH01006760">
    <property type="protein sequence ID" value="PNF36411.1"/>
    <property type="molecule type" value="Genomic_DNA"/>
</dbReference>
<evidence type="ECO:0000259" key="10">
    <source>
        <dbReference type="PROSITE" id="PS51511"/>
    </source>
</evidence>
<sequence>MLQQQVSVLADNQNNTDDRYTRAKQDSAALQARVHMLEEQLRESELRAEERLQEEQKRHRELMVRIEREKQLQVENCTIRLQTLELEGASLREECTRLRSQVERLRAEKQASEELRGEEQVMLAALREELQTLRDIERRTKDERRVNAQFVEELNSEIDRLKAERKGADIMEAHSQSELNGQLHDDLTGRLHELQVEVTSLRHQNKNLQETVEELQAQMLTRSLEEGRNLLTGVGNGNSLAEELEAMSAQELRDKTEEQITLEKMRTALKEQQEVNSQLRSYIDGILLNIVDNYPQLLEVKTH</sequence>
<keyword evidence="5" id="KW-0967">Endosome</keyword>
<dbReference type="Gene3D" id="1.20.5.2440">
    <property type="match status" value="1"/>
</dbReference>
<dbReference type="GO" id="GO:0030139">
    <property type="term" value="C:endocytic vesicle"/>
    <property type="evidence" value="ECO:0007669"/>
    <property type="project" value="TreeGrafter"/>
</dbReference>
<dbReference type="FunFam" id="1.20.5.2440:FF:000003">
    <property type="entry name" value="Nuclear fallout, isoform D"/>
    <property type="match status" value="1"/>
</dbReference>
<evidence type="ECO:0000256" key="9">
    <source>
        <dbReference type="SAM" id="MobiDB-lite"/>
    </source>
</evidence>
<dbReference type="EMBL" id="NEVH01006760">
    <property type="protein sequence ID" value="PNF36410.1"/>
    <property type="molecule type" value="Genomic_DNA"/>
</dbReference>
<evidence type="ECO:0000256" key="6">
    <source>
        <dbReference type="ARBA" id="ARBA00023054"/>
    </source>
</evidence>
<dbReference type="InterPro" id="IPR057316">
    <property type="entry name" value="Rab11-FIP3/4_dom"/>
</dbReference>
<evidence type="ECO:0000313" key="12">
    <source>
        <dbReference type="Proteomes" id="UP000235965"/>
    </source>
</evidence>
<keyword evidence="7" id="KW-0472">Membrane</keyword>
<protein>
    <recommendedName>
        <fullName evidence="10">FIP-RBD domain-containing protein</fullName>
    </recommendedName>
</protein>
<accession>A0A2J7R6F4</accession>
<proteinExistence type="predicted"/>
<feature type="region of interest" description="Disordered" evidence="9">
    <location>
        <begin position="1"/>
        <end position="20"/>
    </location>
</feature>
<evidence type="ECO:0000256" key="3">
    <source>
        <dbReference type="ARBA" id="ARBA00004654"/>
    </source>
</evidence>
<dbReference type="Proteomes" id="UP000235965">
    <property type="component" value="Unassembled WGS sequence"/>
</dbReference>
<dbReference type="InterPro" id="IPR051977">
    <property type="entry name" value="Rab11-interacting_regulator"/>
</dbReference>
<comment type="subcellular location">
    <subcellularLocation>
        <location evidence="2">Cleavage furrow</location>
    </subcellularLocation>
    <subcellularLocation>
        <location evidence="1">Midbody</location>
    </subcellularLocation>
    <subcellularLocation>
        <location evidence="3">Recycling endosome membrane</location>
        <topology evidence="3">Peripheral membrane protein</topology>
    </subcellularLocation>
</comment>
<dbReference type="GO" id="GO:0055038">
    <property type="term" value="C:recycling endosome membrane"/>
    <property type="evidence" value="ECO:0007669"/>
    <property type="project" value="UniProtKB-SubCell"/>
</dbReference>
<dbReference type="PANTHER" id="PTHR15726:SF7">
    <property type="entry name" value="NUCLEAR FALLOUT, ISOFORM J"/>
    <property type="match status" value="1"/>
</dbReference>
<evidence type="ECO:0000256" key="5">
    <source>
        <dbReference type="ARBA" id="ARBA00022753"/>
    </source>
</evidence>
<comment type="caution">
    <text evidence="11">The sequence shown here is derived from an EMBL/GenBank/DDBJ whole genome shotgun (WGS) entry which is preliminary data.</text>
</comment>
<evidence type="ECO:0000256" key="1">
    <source>
        <dbReference type="ARBA" id="ARBA00004214"/>
    </source>
</evidence>
<dbReference type="GO" id="GO:0032465">
    <property type="term" value="P:regulation of cytokinesis"/>
    <property type="evidence" value="ECO:0007669"/>
    <property type="project" value="TreeGrafter"/>
</dbReference>
<keyword evidence="6 8" id="KW-0175">Coiled coil</keyword>
<evidence type="ECO:0000256" key="8">
    <source>
        <dbReference type="SAM" id="Coils"/>
    </source>
</evidence>
<evidence type="ECO:0000256" key="4">
    <source>
        <dbReference type="ARBA" id="ARBA00022448"/>
    </source>
</evidence>
<organism evidence="11 12">
    <name type="scientific">Cryptotermes secundus</name>
    <dbReference type="NCBI Taxonomy" id="105785"/>
    <lineage>
        <taxon>Eukaryota</taxon>
        <taxon>Metazoa</taxon>
        <taxon>Ecdysozoa</taxon>
        <taxon>Arthropoda</taxon>
        <taxon>Hexapoda</taxon>
        <taxon>Insecta</taxon>
        <taxon>Pterygota</taxon>
        <taxon>Neoptera</taxon>
        <taxon>Polyneoptera</taxon>
        <taxon>Dictyoptera</taxon>
        <taxon>Blattodea</taxon>
        <taxon>Blattoidea</taxon>
        <taxon>Termitoidae</taxon>
        <taxon>Kalotermitidae</taxon>
        <taxon>Cryptotermitinae</taxon>
        <taxon>Cryptotermes</taxon>
    </lineage>
</organism>
<dbReference type="InterPro" id="IPR037245">
    <property type="entry name" value="FIP-RBD_C_sf"/>
</dbReference>
<dbReference type="EMBL" id="NEVH01006760">
    <property type="protein sequence ID" value="PNF36409.1"/>
    <property type="molecule type" value="Genomic_DNA"/>
</dbReference>
<dbReference type="GO" id="GO:0032154">
    <property type="term" value="C:cleavage furrow"/>
    <property type="evidence" value="ECO:0007669"/>
    <property type="project" value="UniProtKB-SubCell"/>
</dbReference>
<dbReference type="GO" id="GO:0032456">
    <property type="term" value="P:endocytic recycling"/>
    <property type="evidence" value="ECO:0007669"/>
    <property type="project" value="TreeGrafter"/>
</dbReference>
<gene>
    <name evidence="11" type="ORF">B7P43_G16545</name>
</gene>
<dbReference type="PROSITE" id="PS51511">
    <property type="entry name" value="FIP_RBD"/>
    <property type="match status" value="1"/>
</dbReference>
<keyword evidence="12" id="KW-1185">Reference proteome</keyword>
<dbReference type="SUPFAM" id="SSF144270">
    <property type="entry name" value="Eferin C-derminal domain-like"/>
    <property type="match status" value="1"/>
</dbReference>